<dbReference type="OrthoDB" id="3929326at2759"/>
<dbReference type="Proteomes" id="UP000765509">
    <property type="component" value="Unassembled WGS sequence"/>
</dbReference>
<dbReference type="EMBL" id="AVOT02042506">
    <property type="protein sequence ID" value="MBW0537914.1"/>
    <property type="molecule type" value="Genomic_DNA"/>
</dbReference>
<dbReference type="AlphaFoldDB" id="A0A9Q3FEV6"/>
<proteinExistence type="predicted"/>
<reference evidence="2" key="1">
    <citation type="submission" date="2021-03" db="EMBL/GenBank/DDBJ databases">
        <title>Draft genome sequence of rust myrtle Austropuccinia psidii MF-1, a brazilian biotype.</title>
        <authorList>
            <person name="Quecine M.C."/>
            <person name="Pachon D.M.R."/>
            <person name="Bonatelli M.L."/>
            <person name="Correr F.H."/>
            <person name="Franceschini L.M."/>
            <person name="Leite T.F."/>
            <person name="Margarido G.R.A."/>
            <person name="Almeida C.A."/>
            <person name="Ferrarezi J.A."/>
            <person name="Labate C.A."/>
        </authorList>
    </citation>
    <scope>NUCLEOTIDE SEQUENCE</scope>
    <source>
        <strain evidence="2">MF-1</strain>
    </source>
</reference>
<sequence>MLEKGWNPRPLNDTLKRYLVDIHQTASSVQMMLDKARHHEKRCTKRLNDLFAGPFMIKALHGPNAVQPELTGEFMNEHPTFPVIMIKPYSSSEKESFPLRNKPTLEIPPPEEGEESRIVKLLKERRTRNKKEREYLVIYRKPTQED</sequence>
<name>A0A9Q3FEV6_9BASI</name>
<feature type="region of interest" description="Disordered" evidence="1">
    <location>
        <begin position="94"/>
        <end position="115"/>
    </location>
</feature>
<comment type="caution">
    <text evidence="2">The sequence shown here is derived from an EMBL/GenBank/DDBJ whole genome shotgun (WGS) entry which is preliminary data.</text>
</comment>
<evidence type="ECO:0000313" key="2">
    <source>
        <dbReference type="EMBL" id="MBW0537914.1"/>
    </source>
</evidence>
<organism evidence="2 3">
    <name type="scientific">Austropuccinia psidii MF-1</name>
    <dbReference type="NCBI Taxonomy" id="1389203"/>
    <lineage>
        <taxon>Eukaryota</taxon>
        <taxon>Fungi</taxon>
        <taxon>Dikarya</taxon>
        <taxon>Basidiomycota</taxon>
        <taxon>Pucciniomycotina</taxon>
        <taxon>Pucciniomycetes</taxon>
        <taxon>Pucciniales</taxon>
        <taxon>Sphaerophragmiaceae</taxon>
        <taxon>Austropuccinia</taxon>
    </lineage>
</organism>
<keyword evidence="3" id="KW-1185">Reference proteome</keyword>
<accession>A0A9Q3FEV6</accession>
<evidence type="ECO:0000313" key="3">
    <source>
        <dbReference type="Proteomes" id="UP000765509"/>
    </source>
</evidence>
<protein>
    <submittedName>
        <fullName evidence="2">Uncharacterized protein</fullName>
    </submittedName>
</protein>
<gene>
    <name evidence="2" type="ORF">O181_077629</name>
</gene>
<evidence type="ECO:0000256" key="1">
    <source>
        <dbReference type="SAM" id="MobiDB-lite"/>
    </source>
</evidence>